<organism evidence="7 8">
    <name type="scientific">Brenneria populi</name>
    <dbReference type="NCBI Taxonomy" id="1505588"/>
    <lineage>
        <taxon>Bacteria</taxon>
        <taxon>Pseudomonadati</taxon>
        <taxon>Pseudomonadota</taxon>
        <taxon>Gammaproteobacteria</taxon>
        <taxon>Enterobacterales</taxon>
        <taxon>Pectobacteriaceae</taxon>
        <taxon>Brenneria</taxon>
    </lineage>
</organism>
<dbReference type="Pfam" id="PF00440">
    <property type="entry name" value="TetR_N"/>
    <property type="match status" value="1"/>
</dbReference>
<dbReference type="InterPro" id="IPR011075">
    <property type="entry name" value="TetR_C"/>
</dbReference>
<evidence type="ECO:0000313" key="7">
    <source>
        <dbReference type="EMBL" id="MEC5341953.1"/>
    </source>
</evidence>
<keyword evidence="1" id="KW-0805">Transcription regulation</keyword>
<dbReference type="Pfam" id="PF16925">
    <property type="entry name" value="TetR_C_13"/>
    <property type="match status" value="1"/>
</dbReference>
<sequence length="227" mass="25972">MDTESYSTAKPRRGRPPKADRDFTDTREELIRSGLEVITETGYLSAGIEAIIKNISVPKGSFYHYFKSKKEFGGAVITAYGSFFAHRLDKFLLNTQSSPLQRMQEFVTHSGLAMAKYDFTRGCLVGNLLQESPLLPEDFPDMLKAILEDWEKRVAQCLEEAQRAGQIAAAASPRFLARIFWSGWEGAVMRAKLFRSAEPLDQFWFFFLQSIDNKNTCDRENEKRIFQ</sequence>
<dbReference type="InterPro" id="IPR036271">
    <property type="entry name" value="Tet_transcr_reg_TetR-rel_C_sf"/>
</dbReference>
<reference evidence="7 8" key="1">
    <citation type="journal article" date="2017" name="Int. J. Syst. Evol. Microbiol.">
        <title>Brenneria populi subsp. brevivirga subsp. nov. isolated from symptomatic bark of Populus x euramericana canker, and description of Brenneria populi subsp. populi subsp. nov.</title>
        <authorList>
            <person name="Zheng M.H."/>
            <person name="Piao C.G."/>
            <person name="Xue H."/>
            <person name="Guo M.W."/>
            <person name="Li Y."/>
        </authorList>
    </citation>
    <scope>NUCLEOTIDE SEQUENCE [LARGE SCALE GENOMIC DNA]</scope>
    <source>
        <strain evidence="7 8">D9-5</strain>
    </source>
</reference>
<feature type="region of interest" description="Disordered" evidence="5">
    <location>
        <begin position="1"/>
        <end position="22"/>
    </location>
</feature>
<dbReference type="Gene3D" id="1.10.357.10">
    <property type="entry name" value="Tetracycline Repressor, domain 2"/>
    <property type="match status" value="1"/>
</dbReference>
<dbReference type="InterPro" id="IPR009057">
    <property type="entry name" value="Homeodomain-like_sf"/>
</dbReference>
<dbReference type="InterPro" id="IPR001647">
    <property type="entry name" value="HTH_TetR"/>
</dbReference>
<dbReference type="PROSITE" id="PS50977">
    <property type="entry name" value="HTH_TETR_2"/>
    <property type="match status" value="1"/>
</dbReference>
<evidence type="ECO:0000256" key="1">
    <source>
        <dbReference type="ARBA" id="ARBA00023015"/>
    </source>
</evidence>
<keyword evidence="8" id="KW-1185">Reference proteome</keyword>
<evidence type="ECO:0000259" key="6">
    <source>
        <dbReference type="PROSITE" id="PS50977"/>
    </source>
</evidence>
<keyword evidence="3" id="KW-0804">Transcription</keyword>
<dbReference type="EMBL" id="JAYWTM010000004">
    <property type="protein sequence ID" value="MEC5341953.1"/>
    <property type="molecule type" value="Genomic_DNA"/>
</dbReference>
<accession>A0ABU6JN06</accession>
<protein>
    <submittedName>
        <fullName evidence="7">TetR/AcrR family transcriptional regulator</fullName>
    </submittedName>
</protein>
<proteinExistence type="predicted"/>
<feature type="DNA-binding region" description="H-T-H motif" evidence="4">
    <location>
        <begin position="47"/>
        <end position="66"/>
    </location>
</feature>
<comment type="caution">
    <text evidence="7">The sequence shown here is derived from an EMBL/GenBank/DDBJ whole genome shotgun (WGS) entry which is preliminary data.</text>
</comment>
<dbReference type="Proteomes" id="UP001309705">
    <property type="component" value="Unassembled WGS sequence"/>
</dbReference>
<evidence type="ECO:0000256" key="2">
    <source>
        <dbReference type="ARBA" id="ARBA00023125"/>
    </source>
</evidence>
<dbReference type="SUPFAM" id="SSF48498">
    <property type="entry name" value="Tetracyclin repressor-like, C-terminal domain"/>
    <property type="match status" value="1"/>
</dbReference>
<dbReference type="PANTHER" id="PTHR47506">
    <property type="entry name" value="TRANSCRIPTIONAL REGULATORY PROTEIN"/>
    <property type="match status" value="1"/>
</dbReference>
<evidence type="ECO:0000256" key="3">
    <source>
        <dbReference type="ARBA" id="ARBA00023163"/>
    </source>
</evidence>
<name>A0ABU6JN06_9GAMM</name>
<dbReference type="RefSeq" id="WP_327617105.1">
    <property type="nucleotide sequence ID" value="NZ_JAYWTM010000004.1"/>
</dbReference>
<keyword evidence="2 4" id="KW-0238">DNA-binding</keyword>
<dbReference type="SUPFAM" id="SSF46689">
    <property type="entry name" value="Homeodomain-like"/>
    <property type="match status" value="1"/>
</dbReference>
<feature type="domain" description="HTH tetR-type" evidence="6">
    <location>
        <begin position="24"/>
        <end position="84"/>
    </location>
</feature>
<dbReference type="PANTHER" id="PTHR47506:SF6">
    <property type="entry name" value="HTH-TYPE TRANSCRIPTIONAL REPRESSOR NEMR"/>
    <property type="match status" value="1"/>
</dbReference>
<evidence type="ECO:0000256" key="5">
    <source>
        <dbReference type="SAM" id="MobiDB-lite"/>
    </source>
</evidence>
<evidence type="ECO:0000313" key="8">
    <source>
        <dbReference type="Proteomes" id="UP001309705"/>
    </source>
</evidence>
<evidence type="ECO:0000256" key="4">
    <source>
        <dbReference type="PROSITE-ProRule" id="PRU00335"/>
    </source>
</evidence>
<gene>
    <name evidence="7" type="ORF">VSX58_04915</name>
</gene>